<keyword evidence="1" id="KW-0175">Coiled coil</keyword>
<protein>
    <submittedName>
        <fullName evidence="2">Uncharacterized protein</fullName>
    </submittedName>
</protein>
<dbReference type="Proteomes" id="UP000463388">
    <property type="component" value="Unassembled WGS sequence"/>
</dbReference>
<gene>
    <name evidence="2" type="ORF">GKZ27_04910</name>
</gene>
<dbReference type="AlphaFoldDB" id="A0A6N8JNV9"/>
<evidence type="ECO:0000256" key="1">
    <source>
        <dbReference type="SAM" id="Coils"/>
    </source>
</evidence>
<proteinExistence type="predicted"/>
<accession>A0A6N8JNV9</accession>
<organism evidence="2 3">
    <name type="scientific">Adlercreutzia mucosicola</name>
    <dbReference type="NCBI Taxonomy" id="580026"/>
    <lineage>
        <taxon>Bacteria</taxon>
        <taxon>Bacillati</taxon>
        <taxon>Actinomycetota</taxon>
        <taxon>Coriobacteriia</taxon>
        <taxon>Eggerthellales</taxon>
        <taxon>Eggerthellaceae</taxon>
        <taxon>Adlercreutzia</taxon>
    </lineage>
</organism>
<sequence length="183" mass="20215">MTVLARKRSLSRMEFFIKAQAIYAETARLAHKESVVPKSYRFTFGVPMCNAALSMVENIERSDAFYPNTSWGVIERKKHLALAMGDANALYDIIACLIEVRQGPAKPAETEDGEQKPRKGAGVNINELNRLLELLDEEIDLLQGAKNGVKLIGKEDAEGKLAAAEAEAQRLRDLVAMQSGVRL</sequence>
<keyword evidence="3" id="KW-1185">Reference proteome</keyword>
<dbReference type="EMBL" id="WSRR01000008">
    <property type="protein sequence ID" value="MVX60797.1"/>
    <property type="molecule type" value="Genomic_DNA"/>
</dbReference>
<name>A0A6N8JNV9_9ACTN</name>
<evidence type="ECO:0000313" key="2">
    <source>
        <dbReference type="EMBL" id="MVX60797.1"/>
    </source>
</evidence>
<comment type="caution">
    <text evidence="2">The sequence shown here is derived from an EMBL/GenBank/DDBJ whole genome shotgun (WGS) entry which is preliminary data.</text>
</comment>
<feature type="coiled-coil region" evidence="1">
    <location>
        <begin position="125"/>
        <end position="174"/>
    </location>
</feature>
<reference evidence="2 3" key="1">
    <citation type="submission" date="2019-12" db="EMBL/GenBank/DDBJ databases">
        <title>Microbes associate with the intestines of laboratory mice.</title>
        <authorList>
            <person name="Navarre W."/>
            <person name="Wong E."/>
        </authorList>
    </citation>
    <scope>NUCLEOTIDE SEQUENCE [LARGE SCALE GENOMIC DNA]</scope>
    <source>
        <strain evidence="2 3">NM66_B29</strain>
    </source>
</reference>
<evidence type="ECO:0000313" key="3">
    <source>
        <dbReference type="Proteomes" id="UP000463388"/>
    </source>
</evidence>